<dbReference type="InterPro" id="IPR036457">
    <property type="entry name" value="PPM-type-like_dom_sf"/>
</dbReference>
<dbReference type="PANTHER" id="PTHR47992">
    <property type="entry name" value="PROTEIN PHOSPHATASE"/>
    <property type="match status" value="1"/>
</dbReference>
<dbReference type="SUPFAM" id="SSF81606">
    <property type="entry name" value="PP2C-like"/>
    <property type="match status" value="1"/>
</dbReference>
<dbReference type="AlphaFoldDB" id="A0A9Q1JYQ5"/>
<dbReference type="CDD" id="cd00143">
    <property type="entry name" value="PP2Cc"/>
    <property type="match status" value="1"/>
</dbReference>
<dbReference type="InterPro" id="IPR001932">
    <property type="entry name" value="PPM-type_phosphatase-like_dom"/>
</dbReference>
<sequence length="179" mass="19241">MASKKQLLGGTSATVALNVDRQVLVGNVGIAKASLQVAELTKDHHPDRDDEKAWIIASGGFISFSAMLRVNGILADSRGIGDVYLKRYRVIAKPQMTGWLHLNASDAFLVIASDGVFESLRPQEVCRLLQDVHSQCDNEEDSGSSKCLLPSLAECIVNTAFEKGGTDNLSAVAVTLRTL</sequence>
<gene>
    <name evidence="2" type="ORF">Cgig2_004608</name>
</gene>
<protein>
    <recommendedName>
        <fullName evidence="1">PPM-type phosphatase domain-containing protein</fullName>
    </recommendedName>
</protein>
<dbReference type="PROSITE" id="PS51746">
    <property type="entry name" value="PPM_2"/>
    <property type="match status" value="1"/>
</dbReference>
<organism evidence="2 3">
    <name type="scientific">Carnegiea gigantea</name>
    <dbReference type="NCBI Taxonomy" id="171969"/>
    <lineage>
        <taxon>Eukaryota</taxon>
        <taxon>Viridiplantae</taxon>
        <taxon>Streptophyta</taxon>
        <taxon>Embryophyta</taxon>
        <taxon>Tracheophyta</taxon>
        <taxon>Spermatophyta</taxon>
        <taxon>Magnoliopsida</taxon>
        <taxon>eudicotyledons</taxon>
        <taxon>Gunneridae</taxon>
        <taxon>Pentapetalae</taxon>
        <taxon>Caryophyllales</taxon>
        <taxon>Cactineae</taxon>
        <taxon>Cactaceae</taxon>
        <taxon>Cactoideae</taxon>
        <taxon>Echinocereeae</taxon>
        <taxon>Carnegiea</taxon>
    </lineage>
</organism>
<feature type="domain" description="PPM-type phosphatase" evidence="1">
    <location>
        <begin position="1"/>
        <end position="176"/>
    </location>
</feature>
<dbReference type="EMBL" id="JAKOGI010000512">
    <property type="protein sequence ID" value="KAJ8433886.1"/>
    <property type="molecule type" value="Genomic_DNA"/>
</dbReference>
<dbReference type="InterPro" id="IPR015655">
    <property type="entry name" value="PP2C"/>
</dbReference>
<dbReference type="SMART" id="SM00332">
    <property type="entry name" value="PP2Cc"/>
    <property type="match status" value="1"/>
</dbReference>
<keyword evidence="3" id="KW-1185">Reference proteome</keyword>
<evidence type="ECO:0000259" key="1">
    <source>
        <dbReference type="PROSITE" id="PS51746"/>
    </source>
</evidence>
<evidence type="ECO:0000313" key="2">
    <source>
        <dbReference type="EMBL" id="KAJ8433886.1"/>
    </source>
</evidence>
<dbReference type="OrthoDB" id="416093at2759"/>
<dbReference type="Gene3D" id="3.60.40.10">
    <property type="entry name" value="PPM-type phosphatase domain"/>
    <property type="match status" value="1"/>
</dbReference>
<comment type="caution">
    <text evidence="2">The sequence shown here is derived from an EMBL/GenBank/DDBJ whole genome shotgun (WGS) entry which is preliminary data.</text>
</comment>
<dbReference type="GO" id="GO:0004722">
    <property type="term" value="F:protein serine/threonine phosphatase activity"/>
    <property type="evidence" value="ECO:0007669"/>
    <property type="project" value="InterPro"/>
</dbReference>
<accession>A0A9Q1JYQ5</accession>
<dbReference type="Pfam" id="PF00481">
    <property type="entry name" value="PP2C"/>
    <property type="match status" value="1"/>
</dbReference>
<name>A0A9Q1JYQ5_9CARY</name>
<reference evidence="2" key="1">
    <citation type="submission" date="2022-04" db="EMBL/GenBank/DDBJ databases">
        <title>Carnegiea gigantea Genome sequencing and assembly v2.</title>
        <authorList>
            <person name="Copetti D."/>
            <person name="Sanderson M.J."/>
            <person name="Burquez A."/>
            <person name="Wojciechowski M.F."/>
        </authorList>
    </citation>
    <scope>NUCLEOTIDE SEQUENCE</scope>
    <source>
        <strain evidence="2">SGP5-SGP5p</strain>
        <tissue evidence="2">Aerial part</tissue>
    </source>
</reference>
<proteinExistence type="predicted"/>
<evidence type="ECO:0000313" key="3">
    <source>
        <dbReference type="Proteomes" id="UP001153076"/>
    </source>
</evidence>
<dbReference type="Proteomes" id="UP001153076">
    <property type="component" value="Unassembled WGS sequence"/>
</dbReference>